<feature type="compositionally biased region" description="Low complexity" evidence="1">
    <location>
        <begin position="41"/>
        <end position="51"/>
    </location>
</feature>
<comment type="caution">
    <text evidence="3">The sequence shown here is derived from an EMBL/GenBank/DDBJ whole genome shotgun (WGS) entry which is preliminary data.</text>
</comment>
<organism evidence="3 4">
    <name type="scientific">Dellaglioa algida</name>
    <dbReference type="NCBI Taxonomy" id="105612"/>
    <lineage>
        <taxon>Bacteria</taxon>
        <taxon>Bacillati</taxon>
        <taxon>Bacillota</taxon>
        <taxon>Bacilli</taxon>
        <taxon>Lactobacillales</taxon>
        <taxon>Lactobacillaceae</taxon>
        <taxon>Dellaglioa</taxon>
    </lineage>
</organism>
<dbReference type="EMBL" id="SRRQ01000002">
    <property type="protein sequence ID" value="TWW11678.1"/>
    <property type="molecule type" value="Genomic_DNA"/>
</dbReference>
<evidence type="ECO:0000256" key="1">
    <source>
        <dbReference type="SAM" id="MobiDB-lite"/>
    </source>
</evidence>
<keyword evidence="2" id="KW-0732">Signal</keyword>
<gene>
    <name evidence="3" type="ORF">LABALGLTS371_04480</name>
</gene>
<proteinExistence type="predicted"/>
<feature type="signal peptide" evidence="2">
    <location>
        <begin position="1"/>
        <end position="28"/>
    </location>
</feature>
<reference evidence="3 4" key="1">
    <citation type="submission" date="2019-04" db="EMBL/GenBank/DDBJ databases">
        <title>In vitro growth and metabolic characteristics of meat-borne Lactobacillus algidus strains.</title>
        <authorList>
            <person name="Sade E."/>
            <person name="Per J."/>
            <person name="Tytti H."/>
            <person name="Johanna B.K."/>
        </authorList>
    </citation>
    <scope>NUCLEOTIDE SEQUENCE [LARGE SCALE GENOMIC DNA]</scope>
    <source>
        <strain evidence="3 4">LTS37-1</strain>
    </source>
</reference>
<dbReference type="Proteomes" id="UP000321659">
    <property type="component" value="Unassembled WGS sequence"/>
</dbReference>
<feature type="compositionally biased region" description="Basic and acidic residues" evidence="1">
    <location>
        <begin position="57"/>
        <end position="119"/>
    </location>
</feature>
<feature type="region of interest" description="Disordered" evidence="1">
    <location>
        <begin position="40"/>
        <end position="160"/>
    </location>
</feature>
<evidence type="ECO:0008006" key="5">
    <source>
        <dbReference type="Google" id="ProtNLM"/>
    </source>
</evidence>
<protein>
    <recommendedName>
        <fullName evidence="5">WxL domain-containing protein</fullName>
    </recommendedName>
</protein>
<accession>A0A5C6MA54</accession>
<evidence type="ECO:0000313" key="3">
    <source>
        <dbReference type="EMBL" id="TWW11678.1"/>
    </source>
</evidence>
<evidence type="ECO:0000256" key="2">
    <source>
        <dbReference type="SAM" id="SignalP"/>
    </source>
</evidence>
<name>A0A5C6MA54_9LACO</name>
<dbReference type="AlphaFoldDB" id="A0A5C6MA54"/>
<sequence length="865" mass="91418">MKGNNSSKKRWVSTVLMTGIILAGMVPAGTVVNAVSRDDSTVSTQESSQVVGNPKSGFEKITTDADAQKVKEDSSIVTDKETTVTEDKAVSTVKDEDTSKAKDDSKTNNDKKMETDKSKAKTAVPTAGYVEGAGADPTGETWESKDYSADSSTEYVSPSGKGADSEAALYFGNGTGNSRQPFQPMALTSKTSGSTWTFMNGVNPKRSYGIIIKDAIPTDRGYGYLSASDLTAVSTIESAVKVGKIIDYKLQKNTSHTGFKATMYDPAYKLSYTFIEIYDPDGGLSSYFSITNNDTASRAIGAVQGVDTLVDTDAVPVLSLGEDAGFKMVSGKHTLNFRLNDPDGNRMGGWTNYSAGNIDVKGSTGFYNRIYDPTSIGGYFKGGVSGAGMEKTKKDGKIDIFDISKPSLTLADTDDSGFVIKASPKNLAPGEALVNGSYLTYNEVFPGEAPVATATPSTINAYADLVTGLKITGTVKDKDSTKGRIKITYPDKSTSATTENAYDTVIPNTSIPYSANIDSTKLKPGLNELTVTAIDDKKHEQDPAVKVTVNLITLGATPITQNIKVGGTVSTVEKDLISDIKILNSTGHTLKPDTSNPSKNPVNTGKVGHYIHDMLLTDVLIVPNKVAKIAIPVNVTDSDTITDKDSAVYAHKFDTKTTDIAKLSDAELKALILSKSEAKGWILETGANSAVSVKSTTLLATSPAGTYKATIKNAVDKEITIDITVTGGDLKITSAPDTMNYGATAGVMLPYSTENFNLQRQDNNKAKVSIANAGQQGWKLSASVSKPLTNGTNTLKGVLKYVDTGNVATDLDSGSVVVGSGKTAPTQDVTWDAKQGIIANLNGNNTSLKAGKYAGEITWTLTDAP</sequence>
<feature type="chain" id="PRO_5038643738" description="WxL domain-containing protein" evidence="2">
    <location>
        <begin position="29"/>
        <end position="865"/>
    </location>
</feature>
<evidence type="ECO:0000313" key="4">
    <source>
        <dbReference type="Proteomes" id="UP000321659"/>
    </source>
</evidence>